<proteinExistence type="predicted"/>
<dbReference type="AlphaFoldDB" id="A0A2T0LS57"/>
<dbReference type="OrthoDB" id="3264463at2"/>
<dbReference type="RefSeq" id="WP_106179873.1">
    <property type="nucleotide sequence ID" value="NZ_PVNH01000007.1"/>
</dbReference>
<name>A0A2T0LS57_9PSEU</name>
<organism evidence="1 2">
    <name type="scientific">Prauserella shujinwangii</name>
    <dbReference type="NCBI Taxonomy" id="1453103"/>
    <lineage>
        <taxon>Bacteria</taxon>
        <taxon>Bacillati</taxon>
        <taxon>Actinomycetota</taxon>
        <taxon>Actinomycetes</taxon>
        <taxon>Pseudonocardiales</taxon>
        <taxon>Pseudonocardiaceae</taxon>
        <taxon>Prauserella</taxon>
    </lineage>
</organism>
<keyword evidence="2" id="KW-1185">Reference proteome</keyword>
<sequence length="349" mass="36084">MTASTSAGTTTVSLRDPGQLLAALPHLLGFRPADSVLVVAHGGRSGRRVGNVVRADLPRPDGVADLAQVLRASILAGDVAAATVAVVGGGKARGRAGPPWRDLVDAVAEAFAHAGHHVAHSLWVPEISAGARWHCYHDPACTGRMPDPASSVMAAVAAHQGMVTYPSREEMERQLAPADPAALARRSALLDAELEVLGARSSPEQAREQGLARVRAALGKALAGQLTFTDEEVAGLALALSVPEVRDACLATAVPTGESRALAAERLWLALVRETPAPERAQAACLLAYSAYVRGEGALAGMALENALTAHPGHVLAGLLHQALRHAVPPSRITGLGERGGEPSLWEPG</sequence>
<dbReference type="Pfam" id="PF13830">
    <property type="entry name" value="DUF4192"/>
    <property type="match status" value="1"/>
</dbReference>
<evidence type="ECO:0000313" key="1">
    <source>
        <dbReference type="EMBL" id="PRX46453.1"/>
    </source>
</evidence>
<gene>
    <name evidence="1" type="ORF">B0I33_10730</name>
</gene>
<dbReference type="Proteomes" id="UP000238362">
    <property type="component" value="Unassembled WGS sequence"/>
</dbReference>
<accession>A0A2T0LS57</accession>
<dbReference type="EMBL" id="PVNH01000007">
    <property type="protein sequence ID" value="PRX46453.1"/>
    <property type="molecule type" value="Genomic_DNA"/>
</dbReference>
<comment type="caution">
    <text evidence="1">The sequence shown here is derived from an EMBL/GenBank/DDBJ whole genome shotgun (WGS) entry which is preliminary data.</text>
</comment>
<reference evidence="1 2" key="1">
    <citation type="submission" date="2018-03" db="EMBL/GenBank/DDBJ databases">
        <title>Genomic Encyclopedia of Type Strains, Phase III (KMG-III): the genomes of soil and plant-associated and newly described type strains.</title>
        <authorList>
            <person name="Whitman W."/>
        </authorList>
    </citation>
    <scope>NUCLEOTIDE SEQUENCE [LARGE SCALE GENOMIC DNA]</scope>
    <source>
        <strain evidence="1 2">CGMCC 4.7125</strain>
    </source>
</reference>
<dbReference type="InterPro" id="IPR025447">
    <property type="entry name" value="DUF4192"/>
</dbReference>
<evidence type="ECO:0000313" key="2">
    <source>
        <dbReference type="Proteomes" id="UP000238362"/>
    </source>
</evidence>
<protein>
    <submittedName>
        <fullName evidence="1">Uncharacterized protein DUF4192</fullName>
    </submittedName>
</protein>